<evidence type="ECO:0000256" key="3">
    <source>
        <dbReference type="ARBA" id="ARBA00022475"/>
    </source>
</evidence>
<reference evidence="10" key="1">
    <citation type="submission" date="2017-09" db="EMBL/GenBank/DDBJ databases">
        <title>Yangia sp. SAOS 153D whole genome sequencing.</title>
        <authorList>
            <person name="Verma A."/>
            <person name="Krishnamurthi S."/>
        </authorList>
    </citation>
    <scope>NUCLEOTIDE SEQUENCE [LARGE SCALE GENOMIC DNA]</scope>
    <source>
        <strain evidence="10">SAOS 153D</strain>
    </source>
</reference>
<dbReference type="EMBL" id="NTHN02000028">
    <property type="protein sequence ID" value="MCT4371585.1"/>
    <property type="molecule type" value="Genomic_DNA"/>
</dbReference>
<name>A0A2A3K0G7_9RHOB</name>
<evidence type="ECO:0000313" key="9">
    <source>
        <dbReference type="EMBL" id="MCT4371585.1"/>
    </source>
</evidence>
<accession>A0A2A3K0G7</accession>
<gene>
    <name evidence="10" type="ORF">CLG85_01455</name>
    <name evidence="9" type="ORF">CLG85_015165</name>
</gene>
<keyword evidence="2 7" id="KW-0813">Transport</keyword>
<dbReference type="CDD" id="cd06261">
    <property type="entry name" value="TM_PBP2"/>
    <property type="match status" value="1"/>
</dbReference>
<evidence type="ECO:0000313" key="11">
    <source>
        <dbReference type="Proteomes" id="UP000217448"/>
    </source>
</evidence>
<keyword evidence="5 7" id="KW-1133">Transmembrane helix</keyword>
<feature type="transmembrane region" description="Helical" evidence="7">
    <location>
        <begin position="219"/>
        <end position="244"/>
    </location>
</feature>
<evidence type="ECO:0000256" key="2">
    <source>
        <dbReference type="ARBA" id="ARBA00022448"/>
    </source>
</evidence>
<evidence type="ECO:0000256" key="1">
    <source>
        <dbReference type="ARBA" id="ARBA00004651"/>
    </source>
</evidence>
<dbReference type="InterPro" id="IPR051393">
    <property type="entry name" value="ABC_transporter_permease"/>
</dbReference>
<dbReference type="SUPFAM" id="SSF161098">
    <property type="entry name" value="MetI-like"/>
    <property type="match status" value="1"/>
</dbReference>
<dbReference type="GO" id="GO:0055085">
    <property type="term" value="P:transmembrane transport"/>
    <property type="evidence" value="ECO:0007669"/>
    <property type="project" value="InterPro"/>
</dbReference>
<reference evidence="9" key="3">
    <citation type="submission" date="2024-05" db="EMBL/GenBank/DDBJ databases">
        <title>Yangia mangrovi SAOS 153D genome.</title>
        <authorList>
            <person name="Verma A."/>
            <person name="Pal Y."/>
            <person name="Sundharam S."/>
            <person name="Bisht B."/>
            <person name="Srinivasan K."/>
        </authorList>
    </citation>
    <scope>NUCLEOTIDE SEQUENCE</scope>
    <source>
        <strain evidence="9">SAOS 153D</strain>
    </source>
</reference>
<dbReference type="InterPro" id="IPR000515">
    <property type="entry name" value="MetI-like"/>
</dbReference>
<evidence type="ECO:0000256" key="5">
    <source>
        <dbReference type="ARBA" id="ARBA00022989"/>
    </source>
</evidence>
<feature type="transmembrane region" description="Helical" evidence="7">
    <location>
        <begin position="86"/>
        <end position="112"/>
    </location>
</feature>
<comment type="caution">
    <text evidence="10">The sequence shown here is derived from an EMBL/GenBank/DDBJ whole genome shotgun (WGS) entry which is preliminary data.</text>
</comment>
<feature type="transmembrane region" description="Helical" evidence="7">
    <location>
        <begin position="124"/>
        <end position="144"/>
    </location>
</feature>
<feature type="transmembrane region" description="Helical" evidence="7">
    <location>
        <begin position="32"/>
        <end position="54"/>
    </location>
</feature>
<dbReference type="AlphaFoldDB" id="A0A2A3K0G7"/>
<sequence>MSDISKPASAGVAPRRPSASLSVRLAHWLPRIVLAPSFMAVLIGVYVFIGWTLWISMSSSSMLPRYDFVGLEQYVRLWNTPRWHTAVINLFLFTALFLAITIALGLLMAILLDQNIRAEGVLRTIYLYPMALSFIVTGTAWKWMLNPDLGIEKLVQSWGWESFAFDWITRPDFAIYCIVIAAVWQSTGFAMAIFLAGLRGIDGSIIKAAQIEGATLPRIYASIIVPMLRPAFLSVIVLLSYISIKSFDLVLALTNTGPGGSTEMPSTFMFAYTFQRNQMGVGAASAIMMLMTVAAIIVPYLYSELREDSHGH</sequence>
<dbReference type="GO" id="GO:0005886">
    <property type="term" value="C:plasma membrane"/>
    <property type="evidence" value="ECO:0007669"/>
    <property type="project" value="UniProtKB-SubCell"/>
</dbReference>
<keyword evidence="6 7" id="KW-0472">Membrane</keyword>
<evidence type="ECO:0000313" key="10">
    <source>
        <dbReference type="EMBL" id="PBD20872.1"/>
    </source>
</evidence>
<evidence type="ECO:0000256" key="4">
    <source>
        <dbReference type="ARBA" id="ARBA00022692"/>
    </source>
</evidence>
<evidence type="ECO:0000256" key="7">
    <source>
        <dbReference type="RuleBase" id="RU363032"/>
    </source>
</evidence>
<keyword evidence="11" id="KW-1185">Reference proteome</keyword>
<dbReference type="PANTHER" id="PTHR30193:SF42">
    <property type="entry name" value="ABC TRANSPORTER PERMEASE PROTEIN"/>
    <property type="match status" value="1"/>
</dbReference>
<reference evidence="11" key="2">
    <citation type="submission" date="2023-07" db="EMBL/GenBank/DDBJ databases">
        <title>Yangia mangrovi SAOS 153D genome.</title>
        <authorList>
            <person name="Verma A."/>
            <person name="Pal Y."/>
            <person name="Sundharam S."/>
            <person name="Bisht B."/>
            <person name="Srinivasan K."/>
        </authorList>
    </citation>
    <scope>NUCLEOTIDE SEQUENCE [LARGE SCALE GENOMIC DNA]</scope>
    <source>
        <strain evidence="11">SAOS 153D</strain>
    </source>
</reference>
<protein>
    <submittedName>
        <fullName evidence="9 10">ABC transporter permease</fullName>
    </submittedName>
</protein>
<comment type="subcellular location">
    <subcellularLocation>
        <location evidence="1 7">Cell membrane</location>
        <topology evidence="1 7">Multi-pass membrane protein</topology>
    </subcellularLocation>
</comment>
<keyword evidence="4 7" id="KW-0812">Transmembrane</keyword>
<dbReference type="InterPro" id="IPR035906">
    <property type="entry name" value="MetI-like_sf"/>
</dbReference>
<dbReference type="Proteomes" id="UP000217448">
    <property type="component" value="Unassembled WGS sequence"/>
</dbReference>
<dbReference type="OrthoDB" id="9801818at2"/>
<evidence type="ECO:0000259" key="8">
    <source>
        <dbReference type="PROSITE" id="PS50928"/>
    </source>
</evidence>
<dbReference type="EMBL" id="NTHN01000018">
    <property type="protein sequence ID" value="PBD20872.1"/>
    <property type="molecule type" value="Genomic_DNA"/>
</dbReference>
<dbReference type="PROSITE" id="PS50928">
    <property type="entry name" value="ABC_TM1"/>
    <property type="match status" value="1"/>
</dbReference>
<dbReference type="RefSeq" id="WP_095880649.1">
    <property type="nucleotide sequence ID" value="NZ_NTHN02000028.1"/>
</dbReference>
<keyword evidence="3" id="KW-1003">Cell membrane</keyword>
<dbReference type="PANTHER" id="PTHR30193">
    <property type="entry name" value="ABC TRANSPORTER PERMEASE PROTEIN"/>
    <property type="match status" value="1"/>
</dbReference>
<feature type="domain" description="ABC transmembrane type-1" evidence="8">
    <location>
        <begin position="87"/>
        <end position="302"/>
    </location>
</feature>
<comment type="similarity">
    <text evidence="7">Belongs to the binding-protein-dependent transport system permease family.</text>
</comment>
<evidence type="ECO:0000256" key="6">
    <source>
        <dbReference type="ARBA" id="ARBA00023136"/>
    </source>
</evidence>
<feature type="transmembrane region" description="Helical" evidence="7">
    <location>
        <begin position="279"/>
        <end position="302"/>
    </location>
</feature>
<dbReference type="Gene3D" id="1.10.3720.10">
    <property type="entry name" value="MetI-like"/>
    <property type="match status" value="1"/>
</dbReference>
<proteinExistence type="inferred from homology"/>
<organism evidence="10">
    <name type="scientific">Alloyangia mangrovi</name>
    <dbReference type="NCBI Taxonomy" id="1779329"/>
    <lineage>
        <taxon>Bacteria</taxon>
        <taxon>Pseudomonadati</taxon>
        <taxon>Pseudomonadota</taxon>
        <taxon>Alphaproteobacteria</taxon>
        <taxon>Rhodobacterales</taxon>
        <taxon>Roseobacteraceae</taxon>
        <taxon>Alloyangia</taxon>
    </lineage>
</organism>
<dbReference type="Pfam" id="PF00528">
    <property type="entry name" value="BPD_transp_1"/>
    <property type="match status" value="1"/>
</dbReference>
<feature type="transmembrane region" description="Helical" evidence="7">
    <location>
        <begin position="173"/>
        <end position="198"/>
    </location>
</feature>